<feature type="domain" description="Ras-GEF" evidence="4">
    <location>
        <begin position="271"/>
        <end position="576"/>
    </location>
</feature>
<dbReference type="Proteomes" id="UP000008672">
    <property type="component" value="Unassembled WGS sequence"/>
</dbReference>
<dbReference type="PROSITE" id="PS50009">
    <property type="entry name" value="RASGEF_CAT"/>
    <property type="match status" value="1"/>
</dbReference>
<dbReference type="GO" id="GO:0005886">
    <property type="term" value="C:plasma membrane"/>
    <property type="evidence" value="ECO:0007669"/>
    <property type="project" value="TreeGrafter"/>
</dbReference>
<evidence type="ECO:0000259" key="6">
    <source>
        <dbReference type="PROSITE" id="PS50212"/>
    </source>
</evidence>
<evidence type="ECO:0000259" key="5">
    <source>
        <dbReference type="PROSITE" id="PS50200"/>
    </source>
</evidence>
<dbReference type="STRING" id="7897.ENSLACP00000016663"/>
<dbReference type="InterPro" id="IPR000651">
    <property type="entry name" value="Ras-like_Gua-exchang_fac_N"/>
</dbReference>
<evidence type="ECO:0000256" key="1">
    <source>
        <dbReference type="ARBA" id="ARBA00022658"/>
    </source>
</evidence>
<dbReference type="InterPro" id="IPR036964">
    <property type="entry name" value="RASGEF_cat_dom_sf"/>
</dbReference>
<accession>H3B442</accession>
<dbReference type="EMBL" id="AFYH01054332">
    <property type="status" value="NOT_ANNOTATED_CDS"/>
    <property type="molecule type" value="Genomic_DNA"/>
</dbReference>
<dbReference type="InterPro" id="IPR019804">
    <property type="entry name" value="Ras_G-nucl-exch_fac_CS"/>
</dbReference>
<dbReference type="InterPro" id="IPR000159">
    <property type="entry name" value="RA_dom"/>
</dbReference>
<name>H3B442_LATCH</name>
<dbReference type="InParanoid" id="H3B442"/>
<dbReference type="PROSITE" id="PS00720">
    <property type="entry name" value="RASGEF"/>
    <property type="match status" value="1"/>
</dbReference>
<reference evidence="7" key="2">
    <citation type="submission" date="2025-08" db="UniProtKB">
        <authorList>
            <consortium name="Ensembl"/>
        </authorList>
    </citation>
    <scope>IDENTIFICATION</scope>
</reference>
<evidence type="ECO:0000313" key="8">
    <source>
        <dbReference type="Proteomes" id="UP000008672"/>
    </source>
</evidence>
<evidence type="ECO:0000256" key="2">
    <source>
        <dbReference type="PROSITE-ProRule" id="PRU00168"/>
    </source>
</evidence>
<evidence type="ECO:0000256" key="3">
    <source>
        <dbReference type="SAM" id="MobiDB-lite"/>
    </source>
</evidence>
<dbReference type="InterPro" id="IPR023578">
    <property type="entry name" value="Ras_GEF_dom_sf"/>
</dbReference>
<evidence type="ECO:0008006" key="9">
    <source>
        <dbReference type="Google" id="ProtNLM"/>
    </source>
</evidence>
<dbReference type="InterPro" id="IPR001895">
    <property type="entry name" value="RASGEF_cat_dom"/>
</dbReference>
<proteinExistence type="predicted"/>
<sequence length="796" mass="89652">QEWGEELEDGVLYSITLKRVLLQKETDCNPDNAKVCHKTYKIRTLKAGSLEKLTANLITAYGEKDWNYIDIFLSTYQTFTSTETLLDLLLTNRYYSVCVCVCVCGYYNCRLPYITTQGRHLVGLGPEECLISALIFILNQWLDNYSEDFNEKPQFHCLQKLLHYLRCNWPDSDLGRKAEQLLKAFQEGEGAEQDSDKLGTTCLLSLENCGNSPYCSAALCQTKVSISTENKENMSVSVILALPTRFATFTISGEEDETESSEGKCDFMLFRSEDIAEQLTLIDAPGLDTSWWLYTTLSHYMGCPTLTFLYPPSDQVEGVFGLFPTKKLFRKVLPFHCLGSIWSQRDKKEKRHLAPSVRATITQFNAVTNCVIVTTLTDMQLKPCQRARIIEKWINVAQKCRILRNFSSLRAILSALQSNPIYRLKKTWAAVTKDSLGIFQELSEIFSDENNHLGFRESLLEVRQCSFIAVLFPLPKKTKLVTYSTTTTQGTVPYLGTLLTDLTMLDTALPDYFEGGLINFEKRRRESEILSQIKQLQATCCNYSLNADPDLIGWFYSQRQLSDEESYNISCEFEPPVDLSGNPPKIRRKLTKKLSFYRPPVVQLPTSHCLHDQHVSEARCSEISGSQSSSDQISVSYSGSNGSSEVEESPLLTLNSPEGITTQKTPEQTFTGSAVSSCHSSPSFPATHGKHMNYVRSASSTSLPGYNQQTADCYIIRVSLQNEGGNVYKSILVCSQDKTPVVIQRALEKHSLESERPEEYQLLQVIAEGKGLVIPDNANVFYAMNSSSNFDFALQK</sequence>
<reference evidence="7" key="3">
    <citation type="submission" date="2025-09" db="UniProtKB">
        <authorList>
            <consortium name="Ensembl"/>
        </authorList>
    </citation>
    <scope>IDENTIFICATION</scope>
</reference>
<protein>
    <recommendedName>
        <fullName evidence="9">Ral guanine nucleotide dissociation stimulator like 3</fullName>
    </recommendedName>
</protein>
<dbReference type="EMBL" id="AFYH01054336">
    <property type="status" value="NOT_ANNOTATED_CDS"/>
    <property type="molecule type" value="Genomic_DNA"/>
</dbReference>
<dbReference type="CDD" id="cd00155">
    <property type="entry name" value="RasGEF"/>
    <property type="match status" value="1"/>
</dbReference>
<dbReference type="EMBL" id="AFYH01054334">
    <property type="status" value="NOT_ANNOTATED_CDS"/>
    <property type="molecule type" value="Genomic_DNA"/>
</dbReference>
<dbReference type="PANTHER" id="PTHR23113">
    <property type="entry name" value="GUANINE NUCLEOTIDE EXCHANGE FACTOR"/>
    <property type="match status" value="1"/>
</dbReference>
<keyword evidence="8" id="KW-1185">Reference proteome</keyword>
<evidence type="ECO:0000259" key="4">
    <source>
        <dbReference type="PROSITE" id="PS50009"/>
    </source>
</evidence>
<dbReference type="GeneTree" id="ENSGT00940000156012"/>
<dbReference type="EMBL" id="AFYH01054333">
    <property type="status" value="NOT_ANNOTATED_CDS"/>
    <property type="molecule type" value="Genomic_DNA"/>
</dbReference>
<dbReference type="SMART" id="SM00147">
    <property type="entry name" value="RasGEF"/>
    <property type="match status" value="1"/>
</dbReference>
<dbReference type="SMART" id="SM00229">
    <property type="entry name" value="RasGEFN"/>
    <property type="match status" value="1"/>
</dbReference>
<feature type="region of interest" description="Disordered" evidence="3">
    <location>
        <begin position="621"/>
        <end position="649"/>
    </location>
</feature>
<dbReference type="AlphaFoldDB" id="H3B442"/>
<dbReference type="EMBL" id="AFYH01054337">
    <property type="status" value="NOT_ANNOTATED_CDS"/>
    <property type="molecule type" value="Genomic_DNA"/>
</dbReference>
<dbReference type="EMBL" id="AFYH01054335">
    <property type="status" value="NOT_ANNOTATED_CDS"/>
    <property type="molecule type" value="Genomic_DNA"/>
</dbReference>
<feature type="compositionally biased region" description="Low complexity" evidence="3">
    <location>
        <begin position="621"/>
        <end position="644"/>
    </location>
</feature>
<dbReference type="Pfam" id="PF00618">
    <property type="entry name" value="RasGEF_N"/>
    <property type="match status" value="1"/>
</dbReference>
<dbReference type="SUPFAM" id="SSF54236">
    <property type="entry name" value="Ubiquitin-like"/>
    <property type="match status" value="1"/>
</dbReference>
<dbReference type="PROSITE" id="PS50200">
    <property type="entry name" value="RA"/>
    <property type="match status" value="1"/>
</dbReference>
<dbReference type="Gene3D" id="1.10.840.10">
    <property type="entry name" value="Ras guanine-nucleotide exchange factors catalytic domain"/>
    <property type="match status" value="1"/>
</dbReference>
<dbReference type="OMA" id="PKISKRC"/>
<dbReference type="eggNOG" id="KOG3629">
    <property type="taxonomic scope" value="Eukaryota"/>
</dbReference>
<evidence type="ECO:0000313" key="7">
    <source>
        <dbReference type="Ensembl" id="ENSLACP00000016663.1"/>
    </source>
</evidence>
<dbReference type="HOGENOM" id="CLU_010252_0_1_1"/>
<dbReference type="Gene3D" id="3.10.20.90">
    <property type="entry name" value="Phosphatidylinositol 3-kinase Catalytic Subunit, Chain A, domain 1"/>
    <property type="match status" value="1"/>
</dbReference>
<feature type="domain" description="N-terminal Ras-GEF" evidence="6">
    <location>
        <begin position="41"/>
        <end position="186"/>
    </location>
</feature>
<dbReference type="Gene3D" id="1.20.870.10">
    <property type="entry name" value="Son of sevenless (SoS) protein Chain: S domain 1"/>
    <property type="match status" value="1"/>
</dbReference>
<dbReference type="GO" id="GO:0007265">
    <property type="term" value="P:Ras protein signal transduction"/>
    <property type="evidence" value="ECO:0007669"/>
    <property type="project" value="TreeGrafter"/>
</dbReference>
<dbReference type="SUPFAM" id="SSF48366">
    <property type="entry name" value="Ras GEF"/>
    <property type="match status" value="2"/>
</dbReference>
<dbReference type="InterPro" id="IPR029071">
    <property type="entry name" value="Ubiquitin-like_domsf"/>
</dbReference>
<dbReference type="PANTHER" id="PTHR23113:SF220">
    <property type="entry name" value="RAL GUANINE NUCLEOTIDE DISSOCIATION STIMULATOR-LIKE 3"/>
    <property type="match status" value="1"/>
</dbReference>
<dbReference type="Ensembl" id="ENSLACT00000016777.1">
    <property type="protein sequence ID" value="ENSLACP00000016663.1"/>
    <property type="gene ID" value="ENSLACG00000014678.1"/>
</dbReference>
<organism evidence="7 8">
    <name type="scientific">Latimeria chalumnae</name>
    <name type="common">Coelacanth</name>
    <dbReference type="NCBI Taxonomy" id="7897"/>
    <lineage>
        <taxon>Eukaryota</taxon>
        <taxon>Metazoa</taxon>
        <taxon>Chordata</taxon>
        <taxon>Craniata</taxon>
        <taxon>Vertebrata</taxon>
        <taxon>Euteleostomi</taxon>
        <taxon>Coelacanthiformes</taxon>
        <taxon>Coelacanthidae</taxon>
        <taxon>Latimeria</taxon>
    </lineage>
</organism>
<dbReference type="Pfam" id="PF00617">
    <property type="entry name" value="RasGEF"/>
    <property type="match status" value="1"/>
</dbReference>
<keyword evidence="1 2" id="KW-0344">Guanine-nucleotide releasing factor</keyword>
<dbReference type="InterPro" id="IPR008937">
    <property type="entry name" value="Ras-like_GEF"/>
</dbReference>
<feature type="domain" description="Ras-associating" evidence="5">
    <location>
        <begin position="712"/>
        <end position="796"/>
    </location>
</feature>
<dbReference type="PROSITE" id="PS50212">
    <property type="entry name" value="RASGEF_NTER"/>
    <property type="match status" value="1"/>
</dbReference>
<reference evidence="8" key="1">
    <citation type="submission" date="2011-08" db="EMBL/GenBank/DDBJ databases">
        <title>The draft genome of Latimeria chalumnae.</title>
        <authorList>
            <person name="Di Palma F."/>
            <person name="Alfoldi J."/>
            <person name="Johnson J."/>
            <person name="Berlin A."/>
            <person name="Gnerre S."/>
            <person name="Jaffe D."/>
            <person name="MacCallum I."/>
            <person name="Young S."/>
            <person name="Walker B.J."/>
            <person name="Lander E."/>
            <person name="Lindblad-Toh K."/>
        </authorList>
    </citation>
    <scope>NUCLEOTIDE SEQUENCE [LARGE SCALE GENOMIC DNA]</scope>
    <source>
        <strain evidence="8">Wild caught</strain>
    </source>
</reference>
<dbReference type="SMART" id="SM00314">
    <property type="entry name" value="RA"/>
    <property type="match status" value="1"/>
</dbReference>
<dbReference type="Pfam" id="PF00788">
    <property type="entry name" value="RA"/>
    <property type="match status" value="1"/>
</dbReference>
<dbReference type="GO" id="GO:0005085">
    <property type="term" value="F:guanyl-nucleotide exchange factor activity"/>
    <property type="evidence" value="ECO:0007669"/>
    <property type="project" value="UniProtKB-KW"/>
</dbReference>